<dbReference type="KEGG" id="aaeo:BJI67_07385"/>
<dbReference type="EMBL" id="CP017448">
    <property type="protein sequence ID" value="AOV16908.1"/>
    <property type="molecule type" value="Genomic_DNA"/>
</dbReference>
<keyword evidence="2" id="KW-1185">Reference proteome</keyword>
<accession>A0A1D8K7J3</accession>
<evidence type="ECO:0000313" key="2">
    <source>
        <dbReference type="Proteomes" id="UP000095342"/>
    </source>
</evidence>
<gene>
    <name evidence="1" type="ORF">BJI67_07385</name>
</gene>
<dbReference type="AlphaFoldDB" id="A0A1D8K7J3"/>
<sequence>MQVEFCIDTILPTPESTHRLPRYPRARKAQHITRLQLRILSGVRKRLFDHVMQRHFRLP</sequence>
<evidence type="ECO:0000313" key="1">
    <source>
        <dbReference type="EMBL" id="AOV16908.1"/>
    </source>
</evidence>
<name>A0A1D8K7J3_9GAMM</name>
<protein>
    <submittedName>
        <fullName evidence="1">Uncharacterized protein</fullName>
    </submittedName>
</protein>
<organism evidence="1 2">
    <name type="scientific">Acidihalobacter aeolianus</name>
    <dbReference type="NCBI Taxonomy" id="2792603"/>
    <lineage>
        <taxon>Bacteria</taxon>
        <taxon>Pseudomonadati</taxon>
        <taxon>Pseudomonadota</taxon>
        <taxon>Gammaproteobacteria</taxon>
        <taxon>Chromatiales</taxon>
        <taxon>Ectothiorhodospiraceae</taxon>
        <taxon>Acidihalobacter</taxon>
    </lineage>
</organism>
<proteinExistence type="predicted"/>
<dbReference type="Proteomes" id="UP000095342">
    <property type="component" value="Chromosome"/>
</dbReference>
<reference evidence="1 2" key="1">
    <citation type="submission" date="2016-09" db="EMBL/GenBank/DDBJ databases">
        <title>Acidihalobacter prosperus V6 (DSM14174).</title>
        <authorList>
            <person name="Khaleque H.N."/>
            <person name="Ramsay J.P."/>
            <person name="Murphy R.J.T."/>
            <person name="Kaksonen A.H."/>
            <person name="Boxall N.J."/>
            <person name="Watkin E.L.J."/>
        </authorList>
    </citation>
    <scope>NUCLEOTIDE SEQUENCE [LARGE SCALE GENOMIC DNA]</scope>
    <source>
        <strain evidence="1 2">V6</strain>
    </source>
</reference>